<feature type="region of interest" description="Disordered" evidence="1">
    <location>
        <begin position="233"/>
        <end position="263"/>
    </location>
</feature>
<dbReference type="AlphaFoldDB" id="A0A016UTN0"/>
<reference evidence="3" key="1">
    <citation type="journal article" date="2015" name="Nat. Genet.">
        <title>The genome and transcriptome of the zoonotic hookworm Ancylostoma ceylanicum identify infection-specific gene families.</title>
        <authorList>
            <person name="Schwarz E.M."/>
            <person name="Hu Y."/>
            <person name="Antoshechkin I."/>
            <person name="Miller M.M."/>
            <person name="Sternberg P.W."/>
            <person name="Aroian R.V."/>
        </authorList>
    </citation>
    <scope>NUCLEOTIDE SEQUENCE</scope>
    <source>
        <strain evidence="3">HY135</strain>
    </source>
</reference>
<feature type="compositionally biased region" description="Low complexity" evidence="1">
    <location>
        <begin position="250"/>
        <end position="261"/>
    </location>
</feature>
<evidence type="ECO:0000313" key="2">
    <source>
        <dbReference type="EMBL" id="EYC18162.1"/>
    </source>
</evidence>
<sequence>MSSRQHLTSAVLDNLQRFRKNTEPSHTQSVLDSSYNYVEPNNLRRPLPSQILRTDSSLKRKIARTQSEKRISVPPSLLKASEGPNRRLDYEKLDRVLRFMEAYGMDPYEPETWQVPPRNRDTGNYYLPDQPQPKPLRRAMSEWDINDVQPEVTERVTYYGSVDQLPRGKKKKRRISFSFKVFNEELEYGPGIVERLKAKFHRLSGLVSRDAKVSPHATGKRCPSVDDILSTAEEEPLRSHTALSARSTTPLSPLSRQQSQSTGDMLDAVDERRTFVVHRTMNIQPDEYPDSTSISALRRKFEINVQRRPSQNLRHAKSLGASNYESRVRPTSADLSHHSTSILFNKDVPPPRGLRLVEAPPKSSPSPTADQIGHTVSMLIPSNSEAEEPKQASRYAPIASERLTSAAAPQTFKVLESKSEPSYNDQRKPFRVLEVLNRAAAPKIVDNNNDDEPEFIKIGRRLRRNSMHLEELEPIRDYPKEQEYRESHKDAPQKMAESLEFQRSAVQKVPFTRRTAEIPRLSSSASIVHDDFYEDSRHEASSLTRSLDLVSPPDPDSARQRPSPSTDSIPTVFVCTDDLPPTTDASPPPEEPRPPQELQFIDESNDYIPKAHVSEVRPSALPLLSSPQIIPHNSDDSGVTEMQRLLNRFRKSRDERHLETIKALESTEMVLAPEPAQVKQAQQRPFVHAIVGVRPSSGSTDRSLFVHRAMNLSRPNVVNISVRSDAATSQTRKFSSQDFWNHSSKLISSNFEVIHGIAFLVEHFHVVSCGQKYEIV</sequence>
<gene>
    <name evidence="2" type="primary">Acey_s0028.g1711</name>
    <name evidence="2" type="ORF">Y032_0028g1711</name>
</gene>
<dbReference type="OrthoDB" id="5838109at2759"/>
<evidence type="ECO:0000256" key="1">
    <source>
        <dbReference type="SAM" id="MobiDB-lite"/>
    </source>
</evidence>
<dbReference type="EMBL" id="JARK01001364">
    <property type="protein sequence ID" value="EYC18162.1"/>
    <property type="molecule type" value="Genomic_DNA"/>
</dbReference>
<evidence type="ECO:0000313" key="3">
    <source>
        <dbReference type="Proteomes" id="UP000024635"/>
    </source>
</evidence>
<accession>A0A016UTN0</accession>
<keyword evidence="3" id="KW-1185">Reference proteome</keyword>
<dbReference type="Proteomes" id="UP000024635">
    <property type="component" value="Unassembled WGS sequence"/>
</dbReference>
<feature type="region of interest" description="Disordered" evidence="1">
    <location>
        <begin position="317"/>
        <end position="349"/>
    </location>
</feature>
<feature type="region of interest" description="Disordered" evidence="1">
    <location>
        <begin position="543"/>
        <end position="597"/>
    </location>
</feature>
<organism evidence="2 3">
    <name type="scientific">Ancylostoma ceylanicum</name>
    <dbReference type="NCBI Taxonomy" id="53326"/>
    <lineage>
        <taxon>Eukaryota</taxon>
        <taxon>Metazoa</taxon>
        <taxon>Ecdysozoa</taxon>
        <taxon>Nematoda</taxon>
        <taxon>Chromadorea</taxon>
        <taxon>Rhabditida</taxon>
        <taxon>Rhabditina</taxon>
        <taxon>Rhabditomorpha</taxon>
        <taxon>Strongyloidea</taxon>
        <taxon>Ancylostomatidae</taxon>
        <taxon>Ancylostomatinae</taxon>
        <taxon>Ancylostoma</taxon>
    </lineage>
</organism>
<proteinExistence type="predicted"/>
<name>A0A016UTN0_9BILA</name>
<comment type="caution">
    <text evidence="2">The sequence shown here is derived from an EMBL/GenBank/DDBJ whole genome shotgun (WGS) entry which is preliminary data.</text>
</comment>
<protein>
    <submittedName>
        <fullName evidence="2">Uncharacterized protein</fullName>
    </submittedName>
</protein>
<feature type="region of interest" description="Disordered" evidence="1">
    <location>
        <begin position="59"/>
        <end position="83"/>
    </location>
</feature>
<feature type="compositionally biased region" description="Polar residues" evidence="1">
    <location>
        <begin position="560"/>
        <end position="569"/>
    </location>
</feature>